<reference evidence="3 4" key="1">
    <citation type="submission" date="2015-09" db="EMBL/GenBank/DDBJ databases">
        <authorList>
            <person name="Jackson K.R."/>
            <person name="Lunt B.L."/>
            <person name="Fisher J.N.B."/>
            <person name="Gardner A.V."/>
            <person name="Bailey M.E."/>
            <person name="Deus L.M."/>
            <person name="Earl A.S."/>
            <person name="Gibby P.D."/>
            <person name="Hartmann K.A."/>
            <person name="Liu J.E."/>
            <person name="Manci A.M."/>
            <person name="Nielsen D.A."/>
            <person name="Solomon M.B."/>
            <person name="Breakwell D.P."/>
            <person name="Burnett S.H."/>
            <person name="Grose J.H."/>
        </authorList>
    </citation>
    <scope>NUCLEOTIDE SEQUENCE [LARGE SCALE GENOMIC DNA]</scope>
    <source>
        <strain evidence="3 4">16</strain>
    </source>
</reference>
<dbReference type="RefSeq" id="WP_054360266.1">
    <property type="nucleotide sequence ID" value="NZ_JAPCYQ010000001.1"/>
</dbReference>
<dbReference type="NCBIfam" id="TIGR03177">
    <property type="entry name" value="pilus_cpaB"/>
    <property type="match status" value="1"/>
</dbReference>
<proteinExistence type="predicted"/>
<dbReference type="OrthoDB" id="163768at2"/>
<dbReference type="EMBL" id="LJYW01000001">
    <property type="protein sequence ID" value="KPL54100.1"/>
    <property type="molecule type" value="Genomic_DNA"/>
</dbReference>
<evidence type="ECO:0000313" key="3">
    <source>
        <dbReference type="EMBL" id="KPL54100.1"/>
    </source>
</evidence>
<feature type="domain" description="SAF" evidence="2">
    <location>
        <begin position="49"/>
        <end position="117"/>
    </location>
</feature>
<sequence length="269" mass="28187">MKVARLLVLTVAIGAGLAAAMVATSMIGTNEAPPSTPVADAPAPRMDTVDVLVLGRDIPMGGKVAAADLIWQPWPKSGMSEAYIAKANRPNATLELVGTIARQPIAAGEPVREGRLIKSDRGYMSVILSPGMRALAVEVKAVSTAGGFVLPNDHVDIILTRAAPKTAGSSGGDPFVSETLLTNIRVLAIDQQVIEKGEPAVVARDTATLELTPRQVEIVAQAQQLGTISLVLRSIRDADTPIADDGNRNEATSAVRVVRYGVTSRVTTR</sequence>
<evidence type="ECO:0000313" key="4">
    <source>
        <dbReference type="Proteomes" id="UP000048984"/>
    </source>
</evidence>
<dbReference type="InterPro" id="IPR013974">
    <property type="entry name" value="SAF"/>
</dbReference>
<gene>
    <name evidence="3" type="ORF">ABB55_19330</name>
</gene>
<dbReference type="CDD" id="cd11614">
    <property type="entry name" value="SAF_CpaB_FlgA_like"/>
    <property type="match status" value="1"/>
</dbReference>
<dbReference type="STRING" id="665126.ABB55_19330"/>
<reference evidence="3 4" key="2">
    <citation type="submission" date="2015-10" db="EMBL/GenBank/DDBJ databases">
        <title>Draft Genome Sequence of Prosthecomicrobium hirschii ATCC 27832.</title>
        <authorList>
            <person name="Daniel J."/>
            <person name="Givan S.A."/>
            <person name="Brun Y.V."/>
            <person name="Brown P.J."/>
        </authorList>
    </citation>
    <scope>NUCLEOTIDE SEQUENCE [LARGE SCALE GENOMIC DNA]</scope>
    <source>
        <strain evidence="3 4">16</strain>
    </source>
</reference>
<dbReference type="Pfam" id="PF08666">
    <property type="entry name" value="SAF"/>
    <property type="match status" value="1"/>
</dbReference>
<dbReference type="InterPro" id="IPR031571">
    <property type="entry name" value="RcpC_dom"/>
</dbReference>
<organism evidence="3 4">
    <name type="scientific">Prosthecodimorpha hirschii</name>
    <dbReference type="NCBI Taxonomy" id="665126"/>
    <lineage>
        <taxon>Bacteria</taxon>
        <taxon>Pseudomonadati</taxon>
        <taxon>Pseudomonadota</taxon>
        <taxon>Alphaproteobacteria</taxon>
        <taxon>Hyphomicrobiales</taxon>
        <taxon>Ancalomicrobiaceae</taxon>
        <taxon>Prosthecodimorpha</taxon>
    </lineage>
</organism>
<name>A0A0P6VSC4_9HYPH</name>
<evidence type="ECO:0000256" key="1">
    <source>
        <dbReference type="SAM" id="SignalP"/>
    </source>
</evidence>
<protein>
    <recommendedName>
        <fullName evidence="2">SAF domain-containing protein</fullName>
    </recommendedName>
</protein>
<dbReference type="AlphaFoldDB" id="A0A0P6VSC4"/>
<keyword evidence="1" id="KW-0732">Signal</keyword>
<feature type="chain" id="PRO_5006131748" description="SAF domain-containing protein" evidence="1">
    <location>
        <begin position="21"/>
        <end position="269"/>
    </location>
</feature>
<dbReference type="InterPro" id="IPR017592">
    <property type="entry name" value="Pilus_assmbl_Flp-typ_CpaB"/>
</dbReference>
<comment type="caution">
    <text evidence="3">The sequence shown here is derived from an EMBL/GenBank/DDBJ whole genome shotgun (WGS) entry which is preliminary data.</text>
</comment>
<accession>A0A0P6VSC4</accession>
<feature type="signal peptide" evidence="1">
    <location>
        <begin position="1"/>
        <end position="20"/>
    </location>
</feature>
<keyword evidence="4" id="KW-1185">Reference proteome</keyword>
<dbReference type="Proteomes" id="UP000048984">
    <property type="component" value="Unassembled WGS sequence"/>
</dbReference>
<dbReference type="Pfam" id="PF16976">
    <property type="entry name" value="RcpC"/>
    <property type="match status" value="1"/>
</dbReference>
<dbReference type="SMART" id="SM00858">
    <property type="entry name" value="SAF"/>
    <property type="match status" value="1"/>
</dbReference>
<evidence type="ECO:0000259" key="2">
    <source>
        <dbReference type="SMART" id="SM00858"/>
    </source>
</evidence>